<dbReference type="EMBL" id="BMEG01000005">
    <property type="protein sequence ID" value="GGD76025.1"/>
    <property type="molecule type" value="Genomic_DNA"/>
</dbReference>
<reference evidence="2" key="1">
    <citation type="journal article" date="2014" name="Int. J. Syst. Evol. Microbiol.">
        <title>Complete genome of a new Firmicutes species belonging to the dominant human colonic microbiota ('Ruminococcus bicirculans') reveals two chromosomes and a selective capacity to utilize plant glucans.</title>
        <authorList>
            <consortium name="NISC Comparative Sequencing Program"/>
            <person name="Wegmann U."/>
            <person name="Louis P."/>
            <person name="Goesmann A."/>
            <person name="Henrissat B."/>
            <person name="Duncan S.H."/>
            <person name="Flint H.J."/>
        </authorList>
    </citation>
    <scope>NUCLEOTIDE SEQUENCE</scope>
    <source>
        <strain evidence="2">CGMCC 1.11013</strain>
    </source>
</reference>
<comment type="caution">
    <text evidence="3">The sequence shown here is derived from an EMBL/GenBank/DDBJ whole genome shotgun (WGS) entry which is preliminary data.</text>
</comment>
<evidence type="ECO:0000313" key="3">
    <source>
        <dbReference type="EMBL" id="KDR36950.1"/>
    </source>
</evidence>
<protein>
    <recommendedName>
        <fullName evidence="6">Outer membrane lipoprotein-sorting protein</fullName>
    </recommendedName>
</protein>
<feature type="signal peptide" evidence="1">
    <location>
        <begin position="1"/>
        <end position="22"/>
    </location>
</feature>
<evidence type="ECO:0008006" key="6">
    <source>
        <dbReference type="Google" id="ProtNLM"/>
    </source>
</evidence>
<evidence type="ECO:0000313" key="2">
    <source>
        <dbReference type="EMBL" id="GGD76025.1"/>
    </source>
</evidence>
<reference evidence="3 4" key="2">
    <citation type="submission" date="2014-03" db="EMBL/GenBank/DDBJ databases">
        <title>Draft Genome Sequences of Four Burkholderia Strains.</title>
        <authorList>
            <person name="Liu X.Y."/>
            <person name="Li C.X."/>
            <person name="Xu J.H."/>
        </authorList>
    </citation>
    <scope>NUCLEOTIDE SEQUENCE [LARGE SCALE GENOMIC DNA]</scope>
    <source>
        <strain evidence="3 4">R27</strain>
    </source>
</reference>
<dbReference type="AlphaFoldDB" id="A0A069P8F7"/>
<dbReference type="STRING" id="1071679.BG57_11390"/>
<dbReference type="Proteomes" id="UP000027439">
    <property type="component" value="Unassembled WGS sequence"/>
</dbReference>
<evidence type="ECO:0000313" key="5">
    <source>
        <dbReference type="Proteomes" id="UP000597138"/>
    </source>
</evidence>
<proteinExistence type="predicted"/>
<reference evidence="5" key="3">
    <citation type="journal article" date="2019" name="Int. J. Syst. Evol. Microbiol.">
        <title>The Global Catalogue of Microorganisms (GCM) 10K type strain sequencing project: providing services to taxonomists for standard genome sequencing and annotation.</title>
        <authorList>
            <consortium name="The Broad Institute Genomics Platform"/>
            <consortium name="The Broad Institute Genome Sequencing Center for Infectious Disease"/>
            <person name="Wu L."/>
            <person name="Ma J."/>
        </authorList>
    </citation>
    <scope>NUCLEOTIDE SEQUENCE [LARGE SCALE GENOMIC DNA]</scope>
    <source>
        <strain evidence="5">CGMCC 1.11013</strain>
    </source>
</reference>
<evidence type="ECO:0000313" key="4">
    <source>
        <dbReference type="Proteomes" id="UP000027439"/>
    </source>
</evidence>
<dbReference type="Proteomes" id="UP000597138">
    <property type="component" value="Unassembled WGS sequence"/>
</dbReference>
<accession>A0A069P8F7</accession>
<dbReference type="eggNOG" id="ENOG502Z7HQ">
    <property type="taxonomic scope" value="Bacteria"/>
</dbReference>
<dbReference type="OrthoDB" id="6751304at2"/>
<feature type="chain" id="PRO_5001667321" description="Outer membrane lipoprotein-sorting protein" evidence="1">
    <location>
        <begin position="23"/>
        <end position="458"/>
    </location>
</feature>
<evidence type="ECO:0000256" key="1">
    <source>
        <dbReference type="SAM" id="SignalP"/>
    </source>
</evidence>
<dbReference type="EMBL" id="JFHE01000002">
    <property type="protein sequence ID" value="KDR36950.1"/>
    <property type="molecule type" value="Genomic_DNA"/>
</dbReference>
<reference evidence="2" key="4">
    <citation type="submission" date="2024-05" db="EMBL/GenBank/DDBJ databases">
        <authorList>
            <person name="Sun Q."/>
            <person name="Zhou Y."/>
        </authorList>
    </citation>
    <scope>NUCLEOTIDE SEQUENCE</scope>
    <source>
        <strain evidence="2">CGMCC 1.11013</strain>
    </source>
</reference>
<dbReference type="CDD" id="cd16329">
    <property type="entry name" value="LolA_like"/>
    <property type="match status" value="1"/>
</dbReference>
<dbReference type="InterPro" id="IPR010752">
    <property type="entry name" value="DUF1329"/>
</dbReference>
<dbReference type="RefSeq" id="WP_035960274.1">
    <property type="nucleotide sequence ID" value="NZ_BMEG01000005.1"/>
</dbReference>
<organism evidence="3 4">
    <name type="scientific">Caballeronia grimmiae</name>
    <dbReference type="NCBI Taxonomy" id="1071679"/>
    <lineage>
        <taxon>Bacteria</taxon>
        <taxon>Pseudomonadati</taxon>
        <taxon>Pseudomonadota</taxon>
        <taxon>Betaproteobacteria</taxon>
        <taxon>Burkholderiales</taxon>
        <taxon>Burkholderiaceae</taxon>
        <taxon>Caballeronia</taxon>
    </lineage>
</organism>
<keyword evidence="1" id="KW-0732">Signal</keyword>
<name>A0A069P8F7_9BURK</name>
<dbReference type="Pfam" id="PF07044">
    <property type="entry name" value="DUF1329"/>
    <property type="match status" value="1"/>
</dbReference>
<sequence length="458" mass="51060">MKTFIQLVAAGVVTLHAAGALAAITAEEAKQLGTTLTVFGAEKAASSDGSIPEYKGGLTKGPADFVPNSGTWPDPFKNEKPIRSINAANMAQYADQLTPGVQALLKRFPEFRLDVYPTHRTMHYPQWVLDNTLKNATSANLVGKVEGDGVDGAFGGIPFPIPKSGYEVMWNAQLGYRRTQYEAKNVGAYLVDSSGGRTELPIMNVIEYKPYYDQALAGGKFKGPQDRMWLTLLTPATQAGSANLVDYSINYSETDQVSWAYFPAQRRVRMAPDYKYDTPTAAYGGALFWDEAKLFAGRMDKFNFKLIGKKEMYVPYNNYAYSQLPVDDVYGPKHIKPEALRWEKHRVWVVEATLKPDARHAYSKRVFFVDEDSWTLMEADGYGHDGKLWRVGLDYPINYYDGLGGVFISANTFYDLQKGNYFSYFTANSRGKPELRVAEKLEKPNLFTPAGMAGTGLR</sequence>
<keyword evidence="5" id="KW-1185">Reference proteome</keyword>
<gene>
    <name evidence="3" type="ORF">BG57_11390</name>
    <name evidence="2" type="ORF">GCM10010985_33200</name>
</gene>
<dbReference type="Gene3D" id="2.50.20.10">
    <property type="entry name" value="Lipoprotein localisation LolA/LolB/LppX"/>
    <property type="match status" value="1"/>
</dbReference>